<protein>
    <submittedName>
        <fullName evidence="3">DgyrCDS8115</fullName>
    </submittedName>
</protein>
<gene>
    <name evidence="3" type="ORF">DGYR_LOCUS7743</name>
</gene>
<name>A0A7I8VT81_9ANNE</name>
<keyword evidence="4" id="KW-1185">Reference proteome</keyword>
<accession>A0A7I8VT81</accession>
<dbReference type="OrthoDB" id="10065091at2759"/>
<evidence type="ECO:0000256" key="2">
    <source>
        <dbReference type="SAM" id="MobiDB-lite"/>
    </source>
</evidence>
<feature type="coiled-coil region" evidence="1">
    <location>
        <begin position="11"/>
        <end position="45"/>
    </location>
</feature>
<evidence type="ECO:0000313" key="3">
    <source>
        <dbReference type="EMBL" id="CAD5119512.1"/>
    </source>
</evidence>
<dbReference type="EMBL" id="CAJFCJ010000010">
    <property type="protein sequence ID" value="CAD5119512.1"/>
    <property type="molecule type" value="Genomic_DNA"/>
</dbReference>
<sequence length="231" mass="27422">MSRYKGKAEKEVSLTNEVALLRGKVKEMESEITSYKRKLDELRRAKNTTVLRKEKEYVQCGIQRRNSSTSNSSLERGEDNQNKKLNNKCNHEEEISVLYRKISDLEIERENYLSKQNKETKFQCNHEEEIRKLKGIIKELNDDKFALQLENEDLTKKVSELFDELSVKEATWCENVKKIKAETQLNWQARYDEWMTKTQEKIQELQTANELLQGSLRLERGRLDNEDFHNK</sequence>
<dbReference type="AlphaFoldDB" id="A0A7I8VT81"/>
<feature type="compositionally biased region" description="Polar residues" evidence="2">
    <location>
        <begin position="64"/>
        <end position="74"/>
    </location>
</feature>
<reference evidence="3 4" key="1">
    <citation type="submission" date="2020-08" db="EMBL/GenBank/DDBJ databases">
        <authorList>
            <person name="Hejnol A."/>
        </authorList>
    </citation>
    <scope>NUCLEOTIDE SEQUENCE [LARGE SCALE GENOMIC DNA]</scope>
</reference>
<proteinExistence type="predicted"/>
<evidence type="ECO:0000313" key="4">
    <source>
        <dbReference type="Proteomes" id="UP000549394"/>
    </source>
</evidence>
<evidence type="ECO:0000256" key="1">
    <source>
        <dbReference type="SAM" id="Coils"/>
    </source>
</evidence>
<dbReference type="Proteomes" id="UP000549394">
    <property type="component" value="Unassembled WGS sequence"/>
</dbReference>
<keyword evidence="1" id="KW-0175">Coiled coil</keyword>
<feature type="region of interest" description="Disordered" evidence="2">
    <location>
        <begin position="61"/>
        <end position="85"/>
    </location>
</feature>
<organism evidence="3 4">
    <name type="scientific">Dimorphilus gyrociliatus</name>
    <dbReference type="NCBI Taxonomy" id="2664684"/>
    <lineage>
        <taxon>Eukaryota</taxon>
        <taxon>Metazoa</taxon>
        <taxon>Spiralia</taxon>
        <taxon>Lophotrochozoa</taxon>
        <taxon>Annelida</taxon>
        <taxon>Polychaeta</taxon>
        <taxon>Polychaeta incertae sedis</taxon>
        <taxon>Dinophilidae</taxon>
        <taxon>Dimorphilus</taxon>
    </lineage>
</organism>
<comment type="caution">
    <text evidence="3">The sequence shown here is derived from an EMBL/GenBank/DDBJ whole genome shotgun (WGS) entry which is preliminary data.</text>
</comment>